<reference evidence="1 2" key="1">
    <citation type="journal article" date="2019" name="Sci. Rep.">
        <title>Orb-weaving spider Araneus ventricosus genome elucidates the spidroin gene catalogue.</title>
        <authorList>
            <person name="Kono N."/>
            <person name="Nakamura H."/>
            <person name="Ohtoshi R."/>
            <person name="Moran D.A.P."/>
            <person name="Shinohara A."/>
            <person name="Yoshida Y."/>
            <person name="Fujiwara M."/>
            <person name="Mori M."/>
            <person name="Tomita M."/>
            <person name="Arakawa K."/>
        </authorList>
    </citation>
    <scope>NUCLEOTIDE SEQUENCE [LARGE SCALE GENOMIC DNA]</scope>
</reference>
<sequence length="91" mass="10571">MVSFNAELRSSHWGLRKELDSHAKTPQNLVWKILYFSMSKVCKVKVFWFSLTRRLDIRHDDAKFLRPQPPPDPISGLPTASESFVIHLAYS</sequence>
<protein>
    <submittedName>
        <fullName evidence="1">Uncharacterized protein</fullName>
    </submittedName>
</protein>
<proteinExistence type="predicted"/>
<dbReference type="AlphaFoldDB" id="A0A4Y2JT66"/>
<dbReference type="Proteomes" id="UP000499080">
    <property type="component" value="Unassembled WGS sequence"/>
</dbReference>
<gene>
    <name evidence="1" type="ORF">AVEN_87634_1</name>
</gene>
<evidence type="ECO:0000313" key="1">
    <source>
        <dbReference type="EMBL" id="GBM92708.1"/>
    </source>
</evidence>
<keyword evidence="2" id="KW-1185">Reference proteome</keyword>
<evidence type="ECO:0000313" key="2">
    <source>
        <dbReference type="Proteomes" id="UP000499080"/>
    </source>
</evidence>
<dbReference type="EMBL" id="BGPR01003813">
    <property type="protein sequence ID" value="GBM92708.1"/>
    <property type="molecule type" value="Genomic_DNA"/>
</dbReference>
<comment type="caution">
    <text evidence="1">The sequence shown here is derived from an EMBL/GenBank/DDBJ whole genome shotgun (WGS) entry which is preliminary data.</text>
</comment>
<accession>A0A4Y2JT66</accession>
<name>A0A4Y2JT66_ARAVE</name>
<organism evidence="1 2">
    <name type="scientific">Araneus ventricosus</name>
    <name type="common">Orbweaver spider</name>
    <name type="synonym">Epeira ventricosa</name>
    <dbReference type="NCBI Taxonomy" id="182803"/>
    <lineage>
        <taxon>Eukaryota</taxon>
        <taxon>Metazoa</taxon>
        <taxon>Ecdysozoa</taxon>
        <taxon>Arthropoda</taxon>
        <taxon>Chelicerata</taxon>
        <taxon>Arachnida</taxon>
        <taxon>Araneae</taxon>
        <taxon>Araneomorphae</taxon>
        <taxon>Entelegynae</taxon>
        <taxon>Araneoidea</taxon>
        <taxon>Araneidae</taxon>
        <taxon>Araneus</taxon>
    </lineage>
</organism>